<dbReference type="Pfam" id="PF00326">
    <property type="entry name" value="Peptidase_S9"/>
    <property type="match status" value="1"/>
</dbReference>
<dbReference type="SUPFAM" id="SSF53474">
    <property type="entry name" value="alpha/beta-Hydrolases"/>
    <property type="match status" value="1"/>
</dbReference>
<dbReference type="AlphaFoldDB" id="A0A9X3EJI7"/>
<dbReference type="SUPFAM" id="SSF69322">
    <property type="entry name" value="Tricorn protease domain 2"/>
    <property type="match status" value="1"/>
</dbReference>
<dbReference type="GO" id="GO:0008236">
    <property type="term" value="F:serine-type peptidase activity"/>
    <property type="evidence" value="ECO:0007669"/>
    <property type="project" value="InterPro"/>
</dbReference>
<keyword evidence="3" id="KW-1185">Reference proteome</keyword>
<organism evidence="2 3">
    <name type="scientific">Parathalassolituus penaei</name>
    <dbReference type="NCBI Taxonomy" id="2997323"/>
    <lineage>
        <taxon>Bacteria</taxon>
        <taxon>Pseudomonadati</taxon>
        <taxon>Pseudomonadota</taxon>
        <taxon>Gammaproteobacteria</taxon>
        <taxon>Oceanospirillales</taxon>
        <taxon>Oceanospirillaceae</taxon>
        <taxon>Parathalassolituus</taxon>
    </lineage>
</organism>
<protein>
    <submittedName>
        <fullName evidence="2">Prolyl oligopeptidase family serine peptidase</fullName>
    </submittedName>
</protein>
<comment type="caution">
    <text evidence="2">The sequence shown here is derived from an EMBL/GenBank/DDBJ whole genome shotgun (WGS) entry which is preliminary data.</text>
</comment>
<dbReference type="InterPro" id="IPR001375">
    <property type="entry name" value="Peptidase_S9_cat"/>
</dbReference>
<evidence type="ECO:0000313" key="2">
    <source>
        <dbReference type="EMBL" id="MCY0963703.1"/>
    </source>
</evidence>
<dbReference type="RefSeq" id="WP_283171919.1">
    <property type="nucleotide sequence ID" value="NZ_JAPNOA010000003.1"/>
</dbReference>
<evidence type="ECO:0000259" key="1">
    <source>
        <dbReference type="Pfam" id="PF00326"/>
    </source>
</evidence>
<dbReference type="Proteomes" id="UP001150830">
    <property type="component" value="Unassembled WGS sequence"/>
</dbReference>
<name>A0A9X3EJI7_9GAMM</name>
<dbReference type="GO" id="GO:0006508">
    <property type="term" value="P:proteolysis"/>
    <property type="evidence" value="ECO:0007669"/>
    <property type="project" value="InterPro"/>
</dbReference>
<dbReference type="EMBL" id="JAPNOA010000003">
    <property type="protein sequence ID" value="MCY0963703.1"/>
    <property type="molecule type" value="Genomic_DNA"/>
</dbReference>
<reference evidence="2" key="1">
    <citation type="submission" date="2022-11" db="EMBL/GenBank/DDBJ databases">
        <title>Parathalassolutuus dongxingensis gen. nov., sp. nov., a novel member of family Oceanospirillaceae isolated from a coastal shrimp pond in Guangxi, China.</title>
        <authorList>
            <person name="Chen H."/>
        </authorList>
    </citation>
    <scope>NUCLEOTIDE SEQUENCE</scope>
    <source>
        <strain evidence="2">G-43</strain>
    </source>
</reference>
<evidence type="ECO:0000313" key="3">
    <source>
        <dbReference type="Proteomes" id="UP001150830"/>
    </source>
</evidence>
<gene>
    <name evidence="2" type="ORF">OUO13_00675</name>
</gene>
<accession>A0A9X3EJI7</accession>
<dbReference type="Gene3D" id="3.40.50.1820">
    <property type="entry name" value="alpha/beta hydrolase"/>
    <property type="match status" value="1"/>
</dbReference>
<proteinExistence type="predicted"/>
<sequence length="655" mass="74061">MSSELSSHLAAHQGKLWAELRVSADYLAWLEFDPADGRNRICVRGLPGQSTAPVRRLVSSPWSVRSRVHEYGGGAYCWVGQWLLFVNDADQGLYWQSVEDPHALPSKLWYQAGHRYGDLRYDPVHQRLLMVEEIHCGHQVENRLVALPLERLGMEATRAPQVLFCGTDFCSSPRISPCGQYMAWLSWNHPNQPWLAAALTLAELDSQGFPLDRVELISESANTAVFQPEFDDDSNLCFVADQPPISGDDNHSADNWWNLYRYRFARREPDDDHFGSRLHSGCMDSLLVMHREFGVAQWQLGLSTWCVLPGQRLLASWFDRGLAGLLELNTDTAAWQMRQSGLARCHSLQALPSGGAVLLTEQADQPTCLAWLDDQGNWHWLEHLDPDPLAGISAQLSVPVAFACPTADDEPLWGFYYPPTAPSDGPLPPLLIQIHGGPTSMADVAFDMQRLFWSSRGFALLVLNYRGSSGFGRHYRLQLQGQWGISDVEDVQFAAIHAARCGWADPQRIFVRGNSAGGYTVLRLLSGAGNNDVRIRAGASHYGISDLALLNQHTHKFESRYLHWLIGDPQLQAERYQQRSPIFEPESRWKPVIFFQGQNDRVVPAEQTRNLHDMLARRGRVSEYHLFSGEGHGFRQARHRQQVLERELAFYRMFG</sequence>
<dbReference type="InterPro" id="IPR029058">
    <property type="entry name" value="AB_hydrolase_fold"/>
</dbReference>
<dbReference type="InterPro" id="IPR050585">
    <property type="entry name" value="Xaa-Pro_dipeptidyl-ppase/CocE"/>
</dbReference>
<feature type="domain" description="Peptidase S9 prolyl oligopeptidase catalytic" evidence="1">
    <location>
        <begin position="446"/>
        <end position="651"/>
    </location>
</feature>
<dbReference type="PANTHER" id="PTHR43056:SF5">
    <property type="entry name" value="PEPTIDASE S9 PROLYL OLIGOPEPTIDASE CATALYTIC DOMAIN-CONTAINING PROTEIN"/>
    <property type="match status" value="1"/>
</dbReference>
<dbReference type="PANTHER" id="PTHR43056">
    <property type="entry name" value="PEPTIDASE S9 PROLYL OLIGOPEPTIDASE"/>
    <property type="match status" value="1"/>
</dbReference>